<name>A0A2A7AV81_9FIRM</name>
<gene>
    <name evidence="3" type="ORF">CGS59_13025</name>
</gene>
<feature type="domain" description="GNAT-like C-terminal" evidence="2">
    <location>
        <begin position="300"/>
        <end position="463"/>
    </location>
</feature>
<dbReference type="Proteomes" id="UP000220480">
    <property type="component" value="Unassembled WGS sequence"/>
</dbReference>
<dbReference type="Pfam" id="PF22555">
    <property type="entry name" value="DAM-like-phage1"/>
    <property type="match status" value="1"/>
</dbReference>
<accession>A0A2A7AV81</accession>
<dbReference type="Pfam" id="PF22559">
    <property type="entry name" value="GNAT-phage-like"/>
    <property type="match status" value="1"/>
</dbReference>
<comment type="caution">
    <text evidence="3">The sequence shown here is derived from an EMBL/GenBank/DDBJ whole genome shotgun (WGS) entry which is preliminary data.</text>
</comment>
<organism evidence="3 4">
    <name type="scientific">Faecalibacterium prausnitzii</name>
    <dbReference type="NCBI Taxonomy" id="853"/>
    <lineage>
        <taxon>Bacteria</taxon>
        <taxon>Bacillati</taxon>
        <taxon>Bacillota</taxon>
        <taxon>Clostridia</taxon>
        <taxon>Eubacteriales</taxon>
        <taxon>Oscillospiraceae</taxon>
        <taxon>Faecalibacterium</taxon>
    </lineage>
</organism>
<reference evidence="3 4" key="1">
    <citation type="journal article" date="2017" name="Front. Microbiol.">
        <title>New Insights into the Diversity of the Genus Faecalibacterium.</title>
        <authorList>
            <person name="Benevides L."/>
            <person name="Burman S."/>
            <person name="Martin R."/>
            <person name="Robert V."/>
            <person name="Thomas M."/>
            <person name="Miquel S."/>
            <person name="Chain F."/>
            <person name="Sokol H."/>
            <person name="Bermudez-Humaran L.G."/>
            <person name="Morrison M."/>
            <person name="Langella P."/>
            <person name="Azevedo V.A."/>
            <person name="Chatel J.M."/>
            <person name="Soares S."/>
        </authorList>
    </citation>
    <scope>NUCLEOTIDE SEQUENCE [LARGE SCALE GENOMIC DNA]</scope>
    <source>
        <strain evidence="3 4">CNCM I 4644</strain>
    </source>
</reference>
<sequence length="479" mass="54589">MAKFQNPGAFFLGTLVAQEQKFLKPLIENARKQGYTRFVEPCAGAFAMSHIAAQCGYKPSEIEASDVSMFTSIMGYAITGQSLEELEIRADGFTNEELLDPAVALYAQLYLRTVKNAGKEYFYGIMRDLEYRKEEHLAEIRAQLDRAKQSLRGMNYRPLDMWKHLEECYDDPHCLVVANPPTYAAGFEKWYDTGGRMTWKEPEYGIFDPKTGLNNLYDKMNDAKCLLMCYEENAPGLTAGHPVFARYGVRDGINVYLTTNRPDEATMLAEGKMITRPNEGKLEPLDCSILPRDYEITRKSKIQITQIERTAAQYYRKLWTHNLVGSSAPINMAVLIDGKLAGVFGLDKSALTMGAFGTQVSDAVFLMYGMTVPHKTYRLGRLLTMLAQNRPLIMNICTDLEKEKAKSLKTVQMTKYPEAKEMRGLMELTKKVPDKKMGYRLTYESPLYDRNAKQALNEWLGREERWQKQREKTKSAAQP</sequence>
<dbReference type="RefSeq" id="WP_097780262.1">
    <property type="nucleotide sequence ID" value="NZ_NMTZ01000027.1"/>
</dbReference>
<protein>
    <submittedName>
        <fullName evidence="3">Uncharacterized protein</fullName>
    </submittedName>
</protein>
<dbReference type="InterPro" id="IPR054340">
    <property type="entry name" value="GNAT-like_C_phage-like"/>
</dbReference>
<evidence type="ECO:0000313" key="4">
    <source>
        <dbReference type="Proteomes" id="UP000220480"/>
    </source>
</evidence>
<dbReference type="EMBL" id="NMTZ01000027">
    <property type="protein sequence ID" value="PDX83033.1"/>
    <property type="molecule type" value="Genomic_DNA"/>
</dbReference>
<dbReference type="AlphaFoldDB" id="A0A2A7AV81"/>
<evidence type="ECO:0000313" key="3">
    <source>
        <dbReference type="EMBL" id="PDX83033.1"/>
    </source>
</evidence>
<evidence type="ECO:0000259" key="2">
    <source>
        <dbReference type="Pfam" id="PF22559"/>
    </source>
</evidence>
<feature type="domain" description="GNAT-like N-terminal" evidence="1">
    <location>
        <begin position="11"/>
        <end position="281"/>
    </location>
</feature>
<evidence type="ECO:0000259" key="1">
    <source>
        <dbReference type="Pfam" id="PF22555"/>
    </source>
</evidence>
<dbReference type="InterPro" id="IPR054341">
    <property type="entry name" value="GNAT-like_N"/>
</dbReference>
<proteinExistence type="predicted"/>